<feature type="compositionally biased region" description="Low complexity" evidence="1">
    <location>
        <begin position="202"/>
        <end position="211"/>
    </location>
</feature>
<dbReference type="SMART" id="SM00315">
    <property type="entry name" value="RGS"/>
    <property type="match status" value="2"/>
</dbReference>
<feature type="domain" description="RGS" evidence="2">
    <location>
        <begin position="265"/>
        <end position="357"/>
    </location>
</feature>
<dbReference type="EMBL" id="CALNXI010000197">
    <property type="protein sequence ID" value="CAH3021848.1"/>
    <property type="molecule type" value="Genomic_DNA"/>
</dbReference>
<dbReference type="InterPro" id="IPR016137">
    <property type="entry name" value="RGS"/>
</dbReference>
<feature type="domain" description="RGS" evidence="2">
    <location>
        <begin position="371"/>
        <end position="499"/>
    </location>
</feature>
<evidence type="ECO:0000313" key="4">
    <source>
        <dbReference type="Proteomes" id="UP001159427"/>
    </source>
</evidence>
<feature type="region of interest" description="Disordered" evidence="1">
    <location>
        <begin position="1"/>
        <end position="44"/>
    </location>
</feature>
<dbReference type="SUPFAM" id="SSF48097">
    <property type="entry name" value="Regulator of G-protein signaling, RGS"/>
    <property type="match status" value="2"/>
</dbReference>
<dbReference type="InterPro" id="IPR044926">
    <property type="entry name" value="RGS_subdomain_2"/>
</dbReference>
<sequence length="631" mass="71251">MLRFSRKPSTKEKQGKGKSSKSGKSKGKSKKQLASAPPNDAIDRQNNLIGIQECRKLLSSVSGKKSAKCVATFPRKSQLSKSLTEVLMDDSVLPYFMEYMQKQNAMNLLNFWLTAETFRLSTINRLRINSVSRLKTSKAELSTNTDIDRNIASAFNSDTSHTGSSVNEQSKDNSLKESRNQQQSIESDNKDFGDFTSYEPESSTSTGNTTGNNGDVLLLCDKCGRLIESSKTFLLHLNTNCSQASTESVEDSGTLKSSRSSKVTFDLKPDYEHERREFCRRRTRSIVIDAVSIYSKYISLEASHPIGLEESMRRQIEINICSEDGRICPDSFQPAQKFAFDVMQKMYFPTFLGSSHYCKHQIDILTSGKVFLSDILYNQNAMFYFMEHLEQEGVQHMLEFWLTADNFQYHLKAQLENNEYNAQHALEDAMIIYDKYISMQASVPLGVDDITRIEIENKICREGGPLPDCFSCLMEHVLCLLEEVFFPSFLQGEVHFKYLTELLNSVSERRNSQTLSASVGSVDDVQNLEENNRLVRSSFGSDLDLTEHPDAIWQRPNAGPLSLGKVNEFGIFEPIFEPEPDRGNGISTAAKLGKAMRKLVSGVEDKAKEEMAWKIAKMIIEDVKNEQAKPL</sequence>
<dbReference type="PROSITE" id="PS50132">
    <property type="entry name" value="RGS"/>
    <property type="match status" value="2"/>
</dbReference>
<evidence type="ECO:0000259" key="2">
    <source>
        <dbReference type="PROSITE" id="PS50132"/>
    </source>
</evidence>
<protein>
    <recommendedName>
        <fullName evidence="2">RGS domain-containing protein</fullName>
    </recommendedName>
</protein>
<feature type="compositionally biased region" description="Basic residues" evidence="1">
    <location>
        <begin position="16"/>
        <end position="31"/>
    </location>
</feature>
<feature type="region of interest" description="Disordered" evidence="1">
    <location>
        <begin position="155"/>
        <end position="211"/>
    </location>
</feature>
<dbReference type="InterPro" id="IPR036305">
    <property type="entry name" value="RGS_sf"/>
</dbReference>
<feature type="compositionally biased region" description="Basic and acidic residues" evidence="1">
    <location>
        <begin position="169"/>
        <end position="179"/>
    </location>
</feature>
<feature type="compositionally biased region" description="Polar residues" evidence="1">
    <location>
        <begin position="155"/>
        <end position="168"/>
    </location>
</feature>
<dbReference type="Pfam" id="PF00615">
    <property type="entry name" value="RGS"/>
    <property type="match status" value="2"/>
</dbReference>
<evidence type="ECO:0000256" key="1">
    <source>
        <dbReference type="SAM" id="MobiDB-lite"/>
    </source>
</evidence>
<dbReference type="Proteomes" id="UP001159427">
    <property type="component" value="Unassembled WGS sequence"/>
</dbReference>
<dbReference type="InterPro" id="IPR052246">
    <property type="entry name" value="Cell_Polariz_PKAAnc"/>
</dbReference>
<dbReference type="PANTHER" id="PTHR13155:SF1">
    <property type="entry name" value="A-KINASE ANCHOR PROTEIN 10, MITOCHONDRIAL"/>
    <property type="match status" value="1"/>
</dbReference>
<evidence type="ECO:0000313" key="3">
    <source>
        <dbReference type="EMBL" id="CAH3021848.1"/>
    </source>
</evidence>
<dbReference type="CDD" id="cd08721">
    <property type="entry name" value="RGS_AKAP2_2"/>
    <property type="match status" value="1"/>
</dbReference>
<accession>A0ABN8LX10</accession>
<proteinExistence type="predicted"/>
<dbReference type="Gene3D" id="1.10.167.10">
    <property type="entry name" value="Regulator of G-protein Signalling 4, domain 2"/>
    <property type="match status" value="3"/>
</dbReference>
<organism evidence="3 4">
    <name type="scientific">Porites evermanni</name>
    <dbReference type="NCBI Taxonomy" id="104178"/>
    <lineage>
        <taxon>Eukaryota</taxon>
        <taxon>Metazoa</taxon>
        <taxon>Cnidaria</taxon>
        <taxon>Anthozoa</taxon>
        <taxon>Hexacorallia</taxon>
        <taxon>Scleractinia</taxon>
        <taxon>Fungiina</taxon>
        <taxon>Poritidae</taxon>
        <taxon>Porites</taxon>
    </lineage>
</organism>
<name>A0ABN8LX10_9CNID</name>
<comment type="caution">
    <text evidence="3">The sequence shown here is derived from an EMBL/GenBank/DDBJ whole genome shotgun (WGS) entry which is preliminary data.</text>
</comment>
<reference evidence="3 4" key="1">
    <citation type="submission" date="2022-05" db="EMBL/GenBank/DDBJ databases">
        <authorList>
            <consortium name="Genoscope - CEA"/>
            <person name="William W."/>
        </authorList>
    </citation>
    <scope>NUCLEOTIDE SEQUENCE [LARGE SCALE GENOMIC DNA]</scope>
</reference>
<dbReference type="PANTHER" id="PTHR13155">
    <property type="entry name" value="A-KINASE ANCHOR PROTEINS"/>
    <property type="match status" value="1"/>
</dbReference>
<keyword evidence="4" id="KW-1185">Reference proteome</keyword>
<gene>
    <name evidence="3" type="ORF">PEVE_00013021</name>
</gene>